<dbReference type="EMBL" id="BMAC01001489">
    <property type="protein sequence ID" value="GFQ07403.1"/>
    <property type="molecule type" value="Genomic_DNA"/>
</dbReference>
<dbReference type="AlphaFoldDB" id="A0A830D9N6"/>
<organism evidence="1 2">
    <name type="scientific">Phtheirospermum japonicum</name>
    <dbReference type="NCBI Taxonomy" id="374723"/>
    <lineage>
        <taxon>Eukaryota</taxon>
        <taxon>Viridiplantae</taxon>
        <taxon>Streptophyta</taxon>
        <taxon>Embryophyta</taxon>
        <taxon>Tracheophyta</taxon>
        <taxon>Spermatophyta</taxon>
        <taxon>Magnoliopsida</taxon>
        <taxon>eudicotyledons</taxon>
        <taxon>Gunneridae</taxon>
        <taxon>Pentapetalae</taxon>
        <taxon>asterids</taxon>
        <taxon>lamiids</taxon>
        <taxon>Lamiales</taxon>
        <taxon>Orobanchaceae</taxon>
        <taxon>Orobanchaceae incertae sedis</taxon>
        <taxon>Phtheirospermum</taxon>
    </lineage>
</organism>
<reference evidence="1" key="1">
    <citation type="submission" date="2020-07" db="EMBL/GenBank/DDBJ databases">
        <title>Ethylene signaling mediates host invasion by parasitic plants.</title>
        <authorList>
            <person name="Yoshida S."/>
        </authorList>
    </citation>
    <scope>NUCLEOTIDE SEQUENCE</scope>
    <source>
        <strain evidence="1">Okayama</strain>
    </source>
</reference>
<gene>
    <name evidence="1" type="ORF">PHJA_002884400</name>
</gene>
<evidence type="ECO:0000313" key="1">
    <source>
        <dbReference type="EMBL" id="GFQ07403.1"/>
    </source>
</evidence>
<comment type="caution">
    <text evidence="1">The sequence shown here is derived from an EMBL/GenBank/DDBJ whole genome shotgun (WGS) entry which is preliminary data.</text>
</comment>
<name>A0A830D9N6_9LAMI</name>
<protein>
    <submittedName>
        <fullName evidence="1">Tetratricopeptide repeat protein 1</fullName>
    </submittedName>
</protein>
<accession>A0A830D9N6</accession>
<dbReference type="Proteomes" id="UP000653305">
    <property type="component" value="Unassembled WGS sequence"/>
</dbReference>
<sequence>MFKFQNFWDDPAADPLRFQLNNDFVGNANMISAILHEEQLYGLVVFRNGVCTLYLMEGVDNEQNPPIQIMIPSTSLLEGEDIVASPYGPGLLVRNQVDPIGLNRRIYLGSWVSDCLMINYDGVELQWQIINPCQHLDPDHGQCTCRSCGEGILSSSFPPPIEFESKKSCEFALTAPVNKDDNYTPIRPVPFGTSRPVTGQGRFGYYHRPAGRRNWGPQGICRQKIIRFGSLGFHLLTQFSKNPILHIVADPISINIISIFSCFGLAIKSRRNTSFSIKGLSSSLIRVRFRSAIDDASPIEFSSD</sequence>
<proteinExistence type="predicted"/>
<keyword evidence="2" id="KW-1185">Reference proteome</keyword>
<evidence type="ECO:0000313" key="2">
    <source>
        <dbReference type="Proteomes" id="UP000653305"/>
    </source>
</evidence>